<dbReference type="RefSeq" id="WP_310365595.1">
    <property type="nucleotide sequence ID" value="NZ_JAVDYB010000001.1"/>
</dbReference>
<organism evidence="2 3">
    <name type="scientific">Catenuloplanes atrovinosus</name>
    <dbReference type="NCBI Taxonomy" id="137266"/>
    <lineage>
        <taxon>Bacteria</taxon>
        <taxon>Bacillati</taxon>
        <taxon>Actinomycetota</taxon>
        <taxon>Actinomycetes</taxon>
        <taxon>Micromonosporales</taxon>
        <taxon>Micromonosporaceae</taxon>
        <taxon>Catenuloplanes</taxon>
    </lineage>
</organism>
<keyword evidence="3" id="KW-1185">Reference proteome</keyword>
<sequence>MDWTLIATTGGGAVSTLLGVVAGGLLGRRSQDRQWLRETKAAAYRELLREYTRIEFDVRRAYLGQLDVRELDWPRWGAAVTELTLVADEPVAAAAHELAEALVGLERYVHTGDRDDEHWRALLHAVAGAQVRFVNAARRSLSRRRRALTARSGGPLITG</sequence>
<protein>
    <submittedName>
        <fullName evidence="2">Uncharacterized protein</fullName>
    </submittedName>
</protein>
<keyword evidence="1" id="KW-1133">Transmembrane helix</keyword>
<evidence type="ECO:0000256" key="1">
    <source>
        <dbReference type="SAM" id="Phobius"/>
    </source>
</evidence>
<keyword evidence="1" id="KW-0812">Transmembrane</keyword>
<dbReference type="Proteomes" id="UP001183643">
    <property type="component" value="Unassembled WGS sequence"/>
</dbReference>
<name>A0AAE3YNN1_9ACTN</name>
<dbReference type="EMBL" id="JAVDYB010000001">
    <property type="protein sequence ID" value="MDR7275076.1"/>
    <property type="molecule type" value="Genomic_DNA"/>
</dbReference>
<keyword evidence="1" id="KW-0472">Membrane</keyword>
<feature type="transmembrane region" description="Helical" evidence="1">
    <location>
        <begin position="6"/>
        <end position="27"/>
    </location>
</feature>
<reference evidence="2" key="1">
    <citation type="submission" date="2023-07" db="EMBL/GenBank/DDBJ databases">
        <title>Sequencing the genomes of 1000 actinobacteria strains.</title>
        <authorList>
            <person name="Klenk H.-P."/>
        </authorList>
    </citation>
    <scope>NUCLEOTIDE SEQUENCE</scope>
    <source>
        <strain evidence="2">DSM 44707</strain>
    </source>
</reference>
<evidence type="ECO:0000313" key="3">
    <source>
        <dbReference type="Proteomes" id="UP001183643"/>
    </source>
</evidence>
<dbReference type="AlphaFoldDB" id="A0AAE3YNN1"/>
<evidence type="ECO:0000313" key="2">
    <source>
        <dbReference type="EMBL" id="MDR7275076.1"/>
    </source>
</evidence>
<gene>
    <name evidence="2" type="ORF">J2S41_001854</name>
</gene>
<proteinExistence type="predicted"/>
<accession>A0AAE3YNN1</accession>
<comment type="caution">
    <text evidence="2">The sequence shown here is derived from an EMBL/GenBank/DDBJ whole genome shotgun (WGS) entry which is preliminary data.</text>
</comment>